<comment type="caution">
    <text evidence="1">The sequence shown here is derived from an EMBL/GenBank/DDBJ whole genome shotgun (WGS) entry which is preliminary data.</text>
</comment>
<evidence type="ECO:0000313" key="2">
    <source>
        <dbReference type="Proteomes" id="UP001163324"/>
    </source>
</evidence>
<name>A0ACC0UVE7_9HYPO</name>
<gene>
    <name evidence="1" type="ORF">N3K66_006437</name>
</gene>
<dbReference type="EMBL" id="CM047945">
    <property type="protein sequence ID" value="KAI9898077.1"/>
    <property type="molecule type" value="Genomic_DNA"/>
</dbReference>
<dbReference type="Proteomes" id="UP001163324">
    <property type="component" value="Chromosome 6"/>
</dbReference>
<protein>
    <submittedName>
        <fullName evidence="1">Uncharacterized protein</fullName>
    </submittedName>
</protein>
<proteinExistence type="predicted"/>
<reference evidence="1" key="1">
    <citation type="submission" date="2022-10" db="EMBL/GenBank/DDBJ databases">
        <title>Complete Genome of Trichothecium roseum strain YXFP-22015, a Plant Pathogen Isolated from Citrus.</title>
        <authorList>
            <person name="Wang Y."/>
            <person name="Zhu L."/>
        </authorList>
    </citation>
    <scope>NUCLEOTIDE SEQUENCE</scope>
    <source>
        <strain evidence="1">YXFP-22015</strain>
    </source>
</reference>
<accession>A0ACC0UVE7</accession>
<evidence type="ECO:0000313" key="1">
    <source>
        <dbReference type="EMBL" id="KAI9898077.1"/>
    </source>
</evidence>
<keyword evidence="2" id="KW-1185">Reference proteome</keyword>
<sequence>MAPPSPPPYQNDNSPPSYWQPPPQNSHGSSGNRNQPTLINPQRRHDVRFHHHHNAGSAPGHPRVQFLVSIVRPWAIVVPFVTVVMNVWWFASGRLCGGIDDLSSECYWILWLSFPIAVASIGWNLSALVSNRRVSNYRRGIPMTVQLLGQSVIASGSAVCLGLLSWHYAEYWVYMRHLEGAMIALVAMITVANWLMVVFVAYDWNLDRRNRQDHELDTIR</sequence>
<organism evidence="1 2">
    <name type="scientific">Trichothecium roseum</name>
    <dbReference type="NCBI Taxonomy" id="47278"/>
    <lineage>
        <taxon>Eukaryota</taxon>
        <taxon>Fungi</taxon>
        <taxon>Dikarya</taxon>
        <taxon>Ascomycota</taxon>
        <taxon>Pezizomycotina</taxon>
        <taxon>Sordariomycetes</taxon>
        <taxon>Hypocreomycetidae</taxon>
        <taxon>Hypocreales</taxon>
        <taxon>Hypocreales incertae sedis</taxon>
        <taxon>Trichothecium</taxon>
    </lineage>
</organism>